<dbReference type="AlphaFoldDB" id="A0AB34FQC6"/>
<feature type="transmembrane region" description="Helical" evidence="7">
    <location>
        <begin position="347"/>
        <end position="371"/>
    </location>
</feature>
<feature type="transmembrane region" description="Helical" evidence="7">
    <location>
        <begin position="312"/>
        <end position="335"/>
    </location>
</feature>
<dbReference type="InterPro" id="IPR011701">
    <property type="entry name" value="MFS"/>
</dbReference>
<dbReference type="InterPro" id="IPR036259">
    <property type="entry name" value="MFS_trans_sf"/>
</dbReference>
<evidence type="ECO:0000256" key="1">
    <source>
        <dbReference type="ARBA" id="ARBA00004141"/>
    </source>
</evidence>
<dbReference type="Pfam" id="PF07690">
    <property type="entry name" value="MFS_1"/>
    <property type="match status" value="1"/>
</dbReference>
<comment type="subcellular location">
    <subcellularLocation>
        <location evidence="1">Membrane</location>
        <topology evidence="1">Multi-pass membrane protein</topology>
    </subcellularLocation>
</comment>
<keyword evidence="5 7" id="KW-0472">Membrane</keyword>
<comment type="caution">
    <text evidence="8">The sequence shown here is derived from an EMBL/GenBank/DDBJ whole genome shotgun (WGS) entry which is preliminary data.</text>
</comment>
<feature type="transmembrane region" description="Helical" evidence="7">
    <location>
        <begin position="406"/>
        <end position="427"/>
    </location>
</feature>
<dbReference type="GO" id="GO:0022857">
    <property type="term" value="F:transmembrane transporter activity"/>
    <property type="evidence" value="ECO:0007669"/>
    <property type="project" value="InterPro"/>
</dbReference>
<feature type="transmembrane region" description="Helical" evidence="7">
    <location>
        <begin position="377"/>
        <end position="394"/>
    </location>
</feature>
<keyword evidence="3 7" id="KW-0812">Transmembrane</keyword>
<dbReference type="Proteomes" id="UP001163105">
    <property type="component" value="Unassembled WGS sequence"/>
</dbReference>
<feature type="transmembrane region" description="Helical" evidence="7">
    <location>
        <begin position="472"/>
        <end position="491"/>
    </location>
</feature>
<dbReference type="EMBL" id="JAQHRD010000004">
    <property type="protein sequence ID" value="KAJ6441352.1"/>
    <property type="molecule type" value="Genomic_DNA"/>
</dbReference>
<dbReference type="PANTHER" id="PTHR43791:SF55">
    <property type="entry name" value="TRANSPORTER, PUTATIVE (AFU_ORTHOLOGUE AFUA_6G01820)-RELATED"/>
    <property type="match status" value="1"/>
</dbReference>
<protein>
    <submittedName>
        <fullName evidence="8">MFS general substrate transporter</fullName>
    </submittedName>
</protein>
<feature type="region of interest" description="Disordered" evidence="6">
    <location>
        <begin position="1"/>
        <end position="29"/>
    </location>
</feature>
<feature type="compositionally biased region" description="Basic and acidic residues" evidence="6">
    <location>
        <begin position="1"/>
        <end position="15"/>
    </location>
</feature>
<name>A0AB34FQC6_9HYPO</name>
<organism evidence="8 9">
    <name type="scientific">Purpureocillium lavendulum</name>
    <dbReference type="NCBI Taxonomy" id="1247861"/>
    <lineage>
        <taxon>Eukaryota</taxon>
        <taxon>Fungi</taxon>
        <taxon>Dikarya</taxon>
        <taxon>Ascomycota</taxon>
        <taxon>Pezizomycotina</taxon>
        <taxon>Sordariomycetes</taxon>
        <taxon>Hypocreomycetidae</taxon>
        <taxon>Hypocreales</taxon>
        <taxon>Ophiocordycipitaceae</taxon>
        <taxon>Purpureocillium</taxon>
    </lineage>
</organism>
<evidence type="ECO:0000256" key="6">
    <source>
        <dbReference type="SAM" id="MobiDB-lite"/>
    </source>
</evidence>
<feature type="transmembrane region" description="Helical" evidence="7">
    <location>
        <begin position="243"/>
        <end position="263"/>
    </location>
</feature>
<dbReference type="Gene3D" id="1.20.1250.20">
    <property type="entry name" value="MFS general substrate transporter like domains"/>
    <property type="match status" value="1"/>
</dbReference>
<evidence type="ECO:0000313" key="9">
    <source>
        <dbReference type="Proteomes" id="UP001163105"/>
    </source>
</evidence>
<evidence type="ECO:0000256" key="4">
    <source>
        <dbReference type="ARBA" id="ARBA00022989"/>
    </source>
</evidence>
<feature type="transmembrane region" description="Helical" evidence="7">
    <location>
        <begin position="212"/>
        <end position="231"/>
    </location>
</feature>
<dbReference type="PANTHER" id="PTHR43791">
    <property type="entry name" value="PERMEASE-RELATED"/>
    <property type="match status" value="1"/>
</dbReference>
<evidence type="ECO:0000313" key="8">
    <source>
        <dbReference type="EMBL" id="KAJ6441352.1"/>
    </source>
</evidence>
<sequence>MEKPSTVEQEQRQVDDFAADEPAKGPSNAHATHDVALQLVDTLVAGDVTPEEASQTLRRIDYVMMPVMFITYALQYMDKACLTGSALFGILTDLELIQLDFSGEKVVIDSSRYSYCSLIFYWGFLAGRLTDSHTSVVPGVFLCQKFPIAKYTSVIVFIWGGVTVCTVAVKSYPGLLAQRFFLGVTEAGLAPAFSLITVMWYKRREQPLRFAIWYSASGMGVLVGALLLYAIGQVRGPLEPWRYQFMVIGCVTSVWGILLWFILPDSPVNARFLSPRLRVVAIERLRFEQIGIENKTIKKDQIRETFTDPKTYFYMVMIFAVNLTNGATTGFGSIIVQSFGYPPLKTVLLLGGAGATLFISLLISGIGAVYLPNTRSLFGMLSCLPVIAGSVMVWKSDWSTKITPLWGFYLTSIFSTTLVMILTLMAANTAGHTKKAVTSGLVWASYCASNGIAPMTVRTQEQESHYPTAWKIILSMMSLVFVLLAVLRFYLIRLNKKKDSAGLVDSAEAARTAFMDMTDRANANFRYEL</sequence>
<keyword evidence="4 7" id="KW-1133">Transmembrane helix</keyword>
<accession>A0AB34FQC6</accession>
<evidence type="ECO:0000256" key="7">
    <source>
        <dbReference type="SAM" id="Phobius"/>
    </source>
</evidence>
<evidence type="ECO:0000256" key="2">
    <source>
        <dbReference type="ARBA" id="ARBA00022448"/>
    </source>
</evidence>
<dbReference type="SUPFAM" id="SSF103473">
    <property type="entry name" value="MFS general substrate transporter"/>
    <property type="match status" value="1"/>
</dbReference>
<proteinExistence type="predicted"/>
<feature type="transmembrane region" description="Helical" evidence="7">
    <location>
        <begin position="181"/>
        <end position="200"/>
    </location>
</feature>
<keyword evidence="2" id="KW-0813">Transport</keyword>
<reference evidence="8" key="1">
    <citation type="submission" date="2023-01" db="EMBL/GenBank/DDBJ databases">
        <title>The growth and conidiation of Purpureocillium lavendulum are regulated by nitrogen source and histone H3K14 acetylation.</title>
        <authorList>
            <person name="Tang P."/>
            <person name="Han J."/>
            <person name="Zhang C."/>
            <person name="Tang P."/>
            <person name="Qi F."/>
            <person name="Zhang K."/>
            <person name="Liang L."/>
        </authorList>
    </citation>
    <scope>NUCLEOTIDE SEQUENCE</scope>
    <source>
        <strain evidence="8">YMF1.00683</strain>
    </source>
</reference>
<feature type="transmembrane region" description="Helical" evidence="7">
    <location>
        <begin position="151"/>
        <end position="169"/>
    </location>
</feature>
<gene>
    <name evidence="8" type="ORF">O9K51_04900</name>
</gene>
<keyword evidence="9" id="KW-1185">Reference proteome</keyword>
<evidence type="ECO:0000256" key="5">
    <source>
        <dbReference type="ARBA" id="ARBA00023136"/>
    </source>
</evidence>
<evidence type="ECO:0000256" key="3">
    <source>
        <dbReference type="ARBA" id="ARBA00022692"/>
    </source>
</evidence>
<dbReference type="GO" id="GO:0016020">
    <property type="term" value="C:membrane"/>
    <property type="evidence" value="ECO:0007669"/>
    <property type="project" value="UniProtKB-SubCell"/>
</dbReference>